<dbReference type="GO" id="GO:0030247">
    <property type="term" value="F:polysaccharide binding"/>
    <property type="evidence" value="ECO:0007669"/>
    <property type="project" value="UniProtKB-UniRule"/>
</dbReference>
<dbReference type="Gene3D" id="2.60.40.290">
    <property type="match status" value="1"/>
</dbReference>
<dbReference type="InterPro" id="IPR001919">
    <property type="entry name" value="CBD2"/>
</dbReference>
<feature type="region of interest" description="Disordered" evidence="1">
    <location>
        <begin position="38"/>
        <end position="96"/>
    </location>
</feature>
<dbReference type="InterPro" id="IPR008965">
    <property type="entry name" value="CBM2/CBM3_carb-bd_dom_sf"/>
</dbReference>
<evidence type="ECO:0000256" key="1">
    <source>
        <dbReference type="SAM" id="MobiDB-lite"/>
    </source>
</evidence>
<name>A0A9W6SFJ3_9ACTN</name>
<dbReference type="SUPFAM" id="SSF49384">
    <property type="entry name" value="Carbohydrate-binding domain"/>
    <property type="match status" value="1"/>
</dbReference>
<evidence type="ECO:0000259" key="3">
    <source>
        <dbReference type="PROSITE" id="PS51173"/>
    </source>
</evidence>
<organism evidence="4 5">
    <name type="scientific">Actinorhabdospora filicis</name>
    <dbReference type="NCBI Taxonomy" id="1785913"/>
    <lineage>
        <taxon>Bacteria</taxon>
        <taxon>Bacillati</taxon>
        <taxon>Actinomycetota</taxon>
        <taxon>Actinomycetes</taxon>
        <taxon>Micromonosporales</taxon>
        <taxon>Micromonosporaceae</taxon>
        <taxon>Actinorhabdospora</taxon>
    </lineage>
</organism>
<evidence type="ECO:0000313" key="4">
    <source>
        <dbReference type="EMBL" id="GLZ76229.1"/>
    </source>
</evidence>
<dbReference type="GO" id="GO:0004553">
    <property type="term" value="F:hydrolase activity, hydrolyzing O-glycosyl compounds"/>
    <property type="evidence" value="ECO:0007669"/>
    <property type="project" value="InterPro"/>
</dbReference>
<dbReference type="PROSITE" id="PS51173">
    <property type="entry name" value="CBM2"/>
    <property type="match status" value="1"/>
</dbReference>
<keyword evidence="2" id="KW-0472">Membrane</keyword>
<gene>
    <name evidence="4" type="ORF">Afil01_10360</name>
</gene>
<feature type="domain" description="CBM2" evidence="3">
    <location>
        <begin position="91"/>
        <end position="198"/>
    </location>
</feature>
<protein>
    <recommendedName>
        <fullName evidence="3">CBM2 domain-containing protein</fullName>
    </recommendedName>
</protein>
<evidence type="ECO:0000313" key="5">
    <source>
        <dbReference type="Proteomes" id="UP001165079"/>
    </source>
</evidence>
<dbReference type="InterPro" id="IPR012291">
    <property type="entry name" value="CBM2_carb-bd_dom_sf"/>
</dbReference>
<keyword evidence="2" id="KW-0812">Transmembrane</keyword>
<reference evidence="4" key="1">
    <citation type="submission" date="2023-03" db="EMBL/GenBank/DDBJ databases">
        <title>Actinorhabdospora filicis NBRC 111898.</title>
        <authorList>
            <person name="Ichikawa N."/>
            <person name="Sato H."/>
            <person name="Tonouchi N."/>
        </authorList>
    </citation>
    <scope>NUCLEOTIDE SEQUENCE</scope>
    <source>
        <strain evidence="4">NBRC 111898</strain>
    </source>
</reference>
<feature type="transmembrane region" description="Helical" evidence="2">
    <location>
        <begin position="12"/>
        <end position="32"/>
    </location>
</feature>
<dbReference type="EMBL" id="BSTX01000001">
    <property type="protein sequence ID" value="GLZ76229.1"/>
    <property type="molecule type" value="Genomic_DNA"/>
</dbReference>
<dbReference type="RefSeq" id="WP_285661414.1">
    <property type="nucleotide sequence ID" value="NZ_BSTX01000001.1"/>
</dbReference>
<proteinExistence type="predicted"/>
<keyword evidence="5" id="KW-1185">Reference proteome</keyword>
<dbReference type="SMART" id="SM00637">
    <property type="entry name" value="CBD_II"/>
    <property type="match status" value="1"/>
</dbReference>
<sequence length="198" mass="20905">MRAERRRWLGGWPSIIAVFTVLTVAALSIWLITGRAEAPRPDANNDMPIVPQPVSTTPSAAPSPVTGGRKSPSASPSASPSSKPPTHTTPPEESAPVLKASYDSAYDWFNNLDSEITLTNPGTKDVVGWTVVLVLPKGMTVMSARDATFNVDGDTVTFTPSTDDTVSAHDDFVFSFHGAGPQQGPARPVSCTVNGVKC</sequence>
<dbReference type="GO" id="GO:0005975">
    <property type="term" value="P:carbohydrate metabolic process"/>
    <property type="evidence" value="ECO:0007669"/>
    <property type="project" value="InterPro"/>
</dbReference>
<feature type="compositionally biased region" description="Low complexity" evidence="1">
    <location>
        <begin position="53"/>
        <end position="96"/>
    </location>
</feature>
<evidence type="ECO:0000256" key="2">
    <source>
        <dbReference type="SAM" id="Phobius"/>
    </source>
</evidence>
<comment type="caution">
    <text evidence="4">The sequence shown here is derived from an EMBL/GenBank/DDBJ whole genome shotgun (WGS) entry which is preliminary data.</text>
</comment>
<accession>A0A9W6SFJ3</accession>
<dbReference type="Proteomes" id="UP001165079">
    <property type="component" value="Unassembled WGS sequence"/>
</dbReference>
<keyword evidence="2" id="KW-1133">Transmembrane helix</keyword>
<dbReference type="Pfam" id="PF00553">
    <property type="entry name" value="CBM_2"/>
    <property type="match status" value="1"/>
</dbReference>
<dbReference type="AlphaFoldDB" id="A0A9W6SFJ3"/>